<name>A0A6A6NRR4_9PEZI</name>
<evidence type="ECO:0000256" key="9">
    <source>
        <dbReference type="ARBA" id="ARBA00038146"/>
    </source>
</evidence>
<dbReference type="InterPro" id="IPR050361">
    <property type="entry name" value="MPP/UQCRC_Complex"/>
</dbReference>
<dbReference type="FunFam" id="3.30.830.10:FF:000021">
    <property type="entry name" value="Cytochrome b-c1 complex subunit 2"/>
    <property type="match status" value="1"/>
</dbReference>
<keyword evidence="3" id="KW-0679">Respiratory chain</keyword>
<protein>
    <recommendedName>
        <fullName evidence="10">Cytochrome b-c1 complex subunit 2, mitochondrial</fullName>
    </recommendedName>
    <alternativeName>
        <fullName evidence="11">Core protein II</fullName>
    </alternativeName>
</protein>
<dbReference type="Proteomes" id="UP000799766">
    <property type="component" value="Unassembled WGS sequence"/>
</dbReference>
<dbReference type="PANTHER" id="PTHR11851:SF209">
    <property type="entry name" value="CYTOCHROME B-C1 COMPLEX SUBUNIT 2, MITOCHONDRIAL"/>
    <property type="match status" value="1"/>
</dbReference>
<feature type="domain" description="Peptidase M16 C-terminal" evidence="13">
    <location>
        <begin position="204"/>
        <end position="380"/>
    </location>
</feature>
<keyword evidence="2" id="KW-0813">Transport</keyword>
<gene>
    <name evidence="14" type="ORF">BDY21DRAFT_381409</name>
</gene>
<keyword evidence="15" id="KW-1185">Reference proteome</keyword>
<dbReference type="Pfam" id="PF00675">
    <property type="entry name" value="Peptidase_M16"/>
    <property type="match status" value="1"/>
</dbReference>
<evidence type="ECO:0000256" key="8">
    <source>
        <dbReference type="ARBA" id="ARBA00023136"/>
    </source>
</evidence>
<accession>A0A6A6NRR4</accession>
<dbReference type="SUPFAM" id="SSF63411">
    <property type="entry name" value="LuxS/MPP-like metallohydrolase"/>
    <property type="match status" value="2"/>
</dbReference>
<dbReference type="GO" id="GO:0005743">
    <property type="term" value="C:mitochondrial inner membrane"/>
    <property type="evidence" value="ECO:0007669"/>
    <property type="project" value="UniProtKB-SubCell"/>
</dbReference>
<feature type="domain" description="Peptidase M16 N-terminal" evidence="12">
    <location>
        <begin position="52"/>
        <end position="192"/>
    </location>
</feature>
<evidence type="ECO:0000256" key="5">
    <source>
        <dbReference type="ARBA" id="ARBA00022946"/>
    </source>
</evidence>
<keyword evidence="6" id="KW-0249">Electron transport</keyword>
<evidence type="ECO:0000256" key="1">
    <source>
        <dbReference type="ARBA" id="ARBA00004443"/>
    </source>
</evidence>
<dbReference type="GO" id="GO:0046872">
    <property type="term" value="F:metal ion binding"/>
    <property type="evidence" value="ECO:0007669"/>
    <property type="project" value="InterPro"/>
</dbReference>
<keyword evidence="8" id="KW-0472">Membrane</keyword>
<keyword evidence="7" id="KW-0496">Mitochondrion</keyword>
<evidence type="ECO:0000259" key="12">
    <source>
        <dbReference type="Pfam" id="PF00675"/>
    </source>
</evidence>
<dbReference type="PANTHER" id="PTHR11851">
    <property type="entry name" value="METALLOPROTEASE"/>
    <property type="match status" value="1"/>
</dbReference>
<organism evidence="14 15">
    <name type="scientific">Lineolata rhizophorae</name>
    <dbReference type="NCBI Taxonomy" id="578093"/>
    <lineage>
        <taxon>Eukaryota</taxon>
        <taxon>Fungi</taxon>
        <taxon>Dikarya</taxon>
        <taxon>Ascomycota</taxon>
        <taxon>Pezizomycotina</taxon>
        <taxon>Dothideomycetes</taxon>
        <taxon>Dothideomycetes incertae sedis</taxon>
        <taxon>Lineolatales</taxon>
        <taxon>Lineolataceae</taxon>
        <taxon>Lineolata</taxon>
    </lineage>
</organism>
<keyword evidence="4" id="KW-0999">Mitochondrion inner membrane</keyword>
<evidence type="ECO:0000313" key="15">
    <source>
        <dbReference type="Proteomes" id="UP000799766"/>
    </source>
</evidence>
<reference evidence="14" key="1">
    <citation type="journal article" date="2020" name="Stud. Mycol.">
        <title>101 Dothideomycetes genomes: a test case for predicting lifestyles and emergence of pathogens.</title>
        <authorList>
            <person name="Haridas S."/>
            <person name="Albert R."/>
            <person name="Binder M."/>
            <person name="Bloem J."/>
            <person name="Labutti K."/>
            <person name="Salamov A."/>
            <person name="Andreopoulos B."/>
            <person name="Baker S."/>
            <person name="Barry K."/>
            <person name="Bills G."/>
            <person name="Bluhm B."/>
            <person name="Cannon C."/>
            <person name="Castanera R."/>
            <person name="Culley D."/>
            <person name="Daum C."/>
            <person name="Ezra D."/>
            <person name="Gonzalez J."/>
            <person name="Henrissat B."/>
            <person name="Kuo A."/>
            <person name="Liang C."/>
            <person name="Lipzen A."/>
            <person name="Lutzoni F."/>
            <person name="Magnuson J."/>
            <person name="Mondo S."/>
            <person name="Nolan M."/>
            <person name="Ohm R."/>
            <person name="Pangilinan J."/>
            <person name="Park H.-J."/>
            <person name="Ramirez L."/>
            <person name="Alfaro M."/>
            <person name="Sun H."/>
            <person name="Tritt A."/>
            <person name="Yoshinaga Y."/>
            <person name="Zwiers L.-H."/>
            <person name="Turgeon B."/>
            <person name="Goodwin S."/>
            <person name="Spatafora J."/>
            <person name="Crous P."/>
            <person name="Grigoriev I."/>
        </authorList>
    </citation>
    <scope>NUCLEOTIDE SEQUENCE</scope>
    <source>
        <strain evidence="14">ATCC 16933</strain>
    </source>
</reference>
<dbReference type="OrthoDB" id="6369905at2759"/>
<comment type="subcellular location">
    <subcellularLocation>
        <location evidence="1">Mitochondrion inner membrane</location>
        <topology evidence="1">Peripheral membrane protein</topology>
        <orientation evidence="1">Matrix side</orientation>
    </subcellularLocation>
</comment>
<dbReference type="EMBL" id="MU001691">
    <property type="protein sequence ID" value="KAF2454409.1"/>
    <property type="molecule type" value="Genomic_DNA"/>
</dbReference>
<dbReference type="InterPro" id="IPR007863">
    <property type="entry name" value="Peptidase_M16_C"/>
</dbReference>
<dbReference type="InterPro" id="IPR011249">
    <property type="entry name" value="Metalloenz_LuxS/M16"/>
</dbReference>
<evidence type="ECO:0000256" key="7">
    <source>
        <dbReference type="ARBA" id="ARBA00023128"/>
    </source>
</evidence>
<dbReference type="Pfam" id="PF05193">
    <property type="entry name" value="Peptidase_M16_C"/>
    <property type="match status" value="1"/>
</dbReference>
<evidence type="ECO:0000256" key="4">
    <source>
        <dbReference type="ARBA" id="ARBA00022792"/>
    </source>
</evidence>
<evidence type="ECO:0000256" key="11">
    <source>
        <dbReference type="ARBA" id="ARBA00041372"/>
    </source>
</evidence>
<dbReference type="AlphaFoldDB" id="A0A6A6NRR4"/>
<evidence type="ECO:0000256" key="2">
    <source>
        <dbReference type="ARBA" id="ARBA00022448"/>
    </source>
</evidence>
<keyword evidence="5" id="KW-0809">Transit peptide</keyword>
<evidence type="ECO:0000256" key="6">
    <source>
        <dbReference type="ARBA" id="ARBA00022982"/>
    </source>
</evidence>
<comment type="similarity">
    <text evidence="9">Belongs to the peptidase M16 family. UQCRC2/QCR2 subfamily.</text>
</comment>
<evidence type="ECO:0000259" key="13">
    <source>
        <dbReference type="Pfam" id="PF05193"/>
    </source>
</evidence>
<evidence type="ECO:0000256" key="10">
    <source>
        <dbReference type="ARBA" id="ARBA00040751"/>
    </source>
</evidence>
<evidence type="ECO:0000313" key="14">
    <source>
        <dbReference type="EMBL" id="KAF2454409.1"/>
    </source>
</evidence>
<sequence length="461" mass="48583">MLARSTVGRSARRALRCQCQLGTVPLGGRRGLAAPASGSFSYETGDAAGIKVASRDMAGATTTLALVAKAGTRYQSLPGLSEALEKYAFKGTEKRSALRIQREVELLGAELQSYHTRENLVIGAKFLRDDLPYFVELLSEVVTQTKFSPHYIDEELNRLMSISHKSHLANTESMALDSVHGIAFHRGLGHPLKPTTSLPYSQYISVETLSAFNDAAYSKGNFAIVANGAASGELAKWVGEYFGEAPTISYKLESGQSKYYGGEERIAHGGGNTMIIGFPGSSSLTGGFYKPEISVLAALLGGKSTIKWSPGFSLLGKAGASIPGVKAATKSAIYSDAGILYSVMSGNADGVAALAEETVKAVKAIAAGEIPKEDIAKAVALAKFKELDFGQNVQNGLELTGSGLIQQGKPYQVDDSAAAIGAVTEEQVVQAAKTLLENKASVSTVGDLFRLPFGEDLGLKV</sequence>
<dbReference type="InterPro" id="IPR011765">
    <property type="entry name" value="Pept_M16_N"/>
</dbReference>
<evidence type="ECO:0000256" key="3">
    <source>
        <dbReference type="ARBA" id="ARBA00022660"/>
    </source>
</evidence>
<dbReference type="Gene3D" id="3.30.830.10">
    <property type="entry name" value="Metalloenzyme, LuxS/M16 peptidase-like"/>
    <property type="match status" value="2"/>
</dbReference>
<proteinExistence type="inferred from homology"/>